<protein>
    <submittedName>
        <fullName evidence="2">Uncharacterized protein</fullName>
    </submittedName>
</protein>
<feature type="compositionally biased region" description="Polar residues" evidence="1">
    <location>
        <begin position="42"/>
        <end position="59"/>
    </location>
</feature>
<feature type="compositionally biased region" description="Low complexity" evidence="1">
    <location>
        <begin position="380"/>
        <end position="390"/>
    </location>
</feature>
<accession>A0A131ZZJ8</accession>
<feature type="region of interest" description="Disordered" evidence="1">
    <location>
        <begin position="291"/>
        <end position="344"/>
    </location>
</feature>
<name>A0A131ZZJ8_SARSC</name>
<feature type="compositionally biased region" description="Polar residues" evidence="1">
    <location>
        <begin position="396"/>
        <end position="411"/>
    </location>
</feature>
<feature type="region of interest" description="Disordered" evidence="1">
    <location>
        <begin position="465"/>
        <end position="502"/>
    </location>
</feature>
<dbReference type="Proteomes" id="UP000616769">
    <property type="component" value="Unassembled WGS sequence"/>
</dbReference>
<dbReference type="InterPro" id="IPR049773">
    <property type="entry name" value="AF10-like_CC"/>
</dbReference>
<feature type="compositionally biased region" description="Polar residues" evidence="1">
    <location>
        <begin position="90"/>
        <end position="100"/>
    </location>
</feature>
<evidence type="ECO:0000256" key="1">
    <source>
        <dbReference type="SAM" id="MobiDB-lite"/>
    </source>
</evidence>
<feature type="compositionally biased region" description="Low complexity" evidence="1">
    <location>
        <begin position="412"/>
        <end position="434"/>
    </location>
</feature>
<feature type="compositionally biased region" description="Polar residues" evidence="1">
    <location>
        <begin position="465"/>
        <end position="484"/>
    </location>
</feature>
<reference evidence="2 3" key="1">
    <citation type="journal article" date="2015" name="Parasit. Vectors">
        <title>Draft genome of the scabies mite.</title>
        <authorList>
            <person name="Rider S.D.Jr."/>
            <person name="Morgan M.S."/>
            <person name="Arlian L.G."/>
        </authorList>
    </citation>
    <scope>NUCLEOTIDE SEQUENCE [LARGE SCALE GENOMIC DNA]</scope>
    <source>
        <strain evidence="2">Arlian Lab</strain>
    </source>
</reference>
<feature type="region of interest" description="Disordered" evidence="1">
    <location>
        <begin position="42"/>
        <end position="101"/>
    </location>
</feature>
<feature type="compositionally biased region" description="Low complexity" evidence="1">
    <location>
        <begin position="485"/>
        <end position="502"/>
    </location>
</feature>
<dbReference type="VEuPathDB" id="VectorBase:SSCA004022"/>
<dbReference type="AlphaFoldDB" id="A0A131ZZJ8"/>
<feature type="compositionally biased region" description="Polar residues" evidence="1">
    <location>
        <begin position="300"/>
        <end position="335"/>
    </location>
</feature>
<dbReference type="CDD" id="cd20901">
    <property type="entry name" value="CC_AF10"/>
    <property type="match status" value="1"/>
</dbReference>
<sequence length="551" mass="59905">MTTTTMMIPDPIAHLIAQSRSSVGTKQSDSNKIDPNLCVKQSSKLNQNQLPIKSSSVPTKAQNNSNKNAANKLQNSSSKKYSSCPRKSISEISSTGNTSKDPIHKIDALSVKIDSQADIHKTQSNGDSSLLAACNPFLNMNIPLINAASILSQQQCTTVPKSQIPFNPLMIPSFGPNIAPSIFAQSASPPSFEMPPVPKTLEELLEFQWMHTAHILVSQDDRKSVSFLLQKLHGLMNEKQKLVKEVKDLHQKVDLFDSTLKMVKEIVAVSKQVSEDDSELLMLTEKVNSKNNEEFDENKSINTSVQPRINSSTSQTPPNNQQISSTIKSGSSTPVNSLMNSSNSSTNAFNTSLNNILAATSRLRSSMTENNVTSDLNGISQSSRRSSLNSAPEITGTGSVTQANTDQSLILNNNSPNSPQTLNQSISSTPSLSNSLSNVATNNNIINPVVQDQYLRYLSKQLNSTSNVSPHNLPPTSGFNPNLYNSRNNGTTSNNSNNVNNLGPSLPFGGFDHPSQTHHLESTGHIKSHVAICELTSQQQQFACGFKWLYI</sequence>
<evidence type="ECO:0000313" key="3">
    <source>
        <dbReference type="Proteomes" id="UP000616769"/>
    </source>
</evidence>
<organism evidence="2 3">
    <name type="scientific">Sarcoptes scabiei</name>
    <name type="common">Itch mite</name>
    <name type="synonym">Acarus scabiei</name>
    <dbReference type="NCBI Taxonomy" id="52283"/>
    <lineage>
        <taxon>Eukaryota</taxon>
        <taxon>Metazoa</taxon>
        <taxon>Ecdysozoa</taxon>
        <taxon>Arthropoda</taxon>
        <taxon>Chelicerata</taxon>
        <taxon>Arachnida</taxon>
        <taxon>Acari</taxon>
        <taxon>Acariformes</taxon>
        <taxon>Sarcoptiformes</taxon>
        <taxon>Astigmata</taxon>
        <taxon>Psoroptidia</taxon>
        <taxon>Sarcoptoidea</taxon>
        <taxon>Sarcoptidae</taxon>
        <taxon>Sarcoptinae</taxon>
        <taxon>Sarcoptes</taxon>
    </lineage>
</organism>
<comment type="caution">
    <text evidence="2">The sequence shown here is derived from an EMBL/GenBank/DDBJ whole genome shotgun (WGS) entry which is preliminary data.</text>
</comment>
<evidence type="ECO:0000313" key="2">
    <source>
        <dbReference type="EMBL" id="KPM03929.1"/>
    </source>
</evidence>
<feature type="compositionally biased region" description="Polar residues" evidence="1">
    <location>
        <begin position="370"/>
        <end position="379"/>
    </location>
</feature>
<gene>
    <name evidence="2" type="ORF">QR98_0023680</name>
</gene>
<dbReference type="EMBL" id="JXLN01006645">
    <property type="protein sequence ID" value="KPM03929.1"/>
    <property type="molecule type" value="Genomic_DNA"/>
</dbReference>
<feature type="region of interest" description="Disordered" evidence="1">
    <location>
        <begin position="370"/>
        <end position="434"/>
    </location>
</feature>
<feature type="compositionally biased region" description="Low complexity" evidence="1">
    <location>
        <begin position="60"/>
        <end position="80"/>
    </location>
</feature>
<proteinExistence type="predicted"/>